<comment type="caution">
    <text evidence="2">The sequence shown here is derived from an EMBL/GenBank/DDBJ whole genome shotgun (WGS) entry which is preliminary data.</text>
</comment>
<accession>A0ABS6I5W3</accession>
<keyword evidence="3" id="KW-1185">Reference proteome</keyword>
<protein>
    <submittedName>
        <fullName evidence="2">Molybdopterin-guanine dinucleotide biosynthesis protein</fullName>
    </submittedName>
</protein>
<dbReference type="Pfam" id="PF20058">
    <property type="entry name" value="DUF6457"/>
    <property type="match status" value="1"/>
</dbReference>
<evidence type="ECO:0000313" key="3">
    <source>
        <dbReference type="Proteomes" id="UP000824166"/>
    </source>
</evidence>
<dbReference type="Proteomes" id="UP000824166">
    <property type="component" value="Unassembled WGS sequence"/>
</dbReference>
<dbReference type="RefSeq" id="WP_216923654.1">
    <property type="nucleotide sequence ID" value="NZ_JAHOPC010000002.1"/>
</dbReference>
<gene>
    <name evidence="2" type="ORF">KSW38_05905</name>
</gene>
<dbReference type="InterPro" id="IPR045598">
    <property type="entry name" value="DUF6457"/>
</dbReference>
<evidence type="ECO:0000313" key="2">
    <source>
        <dbReference type="EMBL" id="MBU8865822.1"/>
    </source>
</evidence>
<dbReference type="EMBL" id="JAHOPC010000002">
    <property type="protein sequence ID" value="MBU8865822.1"/>
    <property type="molecule type" value="Genomic_DNA"/>
</dbReference>
<organism evidence="2 3">
    <name type="scientific">Paenarthrobacter aromaticivorans</name>
    <dbReference type="NCBI Taxonomy" id="2849150"/>
    <lineage>
        <taxon>Bacteria</taxon>
        <taxon>Bacillati</taxon>
        <taxon>Actinomycetota</taxon>
        <taxon>Actinomycetes</taxon>
        <taxon>Micrococcales</taxon>
        <taxon>Micrococcaceae</taxon>
        <taxon>Paenarthrobacter</taxon>
    </lineage>
</organism>
<evidence type="ECO:0000259" key="1">
    <source>
        <dbReference type="Pfam" id="PF20058"/>
    </source>
</evidence>
<name>A0ABS6I5W3_9MICC</name>
<reference evidence="2 3" key="1">
    <citation type="submission" date="2021-06" db="EMBL/GenBank/DDBJ databases">
        <authorList>
            <person name="Jeong J.W."/>
        </authorList>
    </citation>
    <scope>NUCLEOTIDE SEQUENCE [LARGE SCALE GENOMIC DNA]</scope>
    <source>
        <strain evidence="2 3">MMS21-TAE1-1</strain>
    </source>
</reference>
<feature type="domain" description="DUF6457" evidence="1">
    <location>
        <begin position="6"/>
        <end position="94"/>
    </location>
</feature>
<proteinExistence type="predicted"/>
<sequence>MPSDDEAQVLSQWSEELARALQILDLDVDQELVLDLARKSADSVIHAAAPVTAFMVGYAAGLEAGKGSQGSDVSPAVATNRAADVAFKLCSERAEGKGSEPTNQS</sequence>